<organism evidence="1 2">
    <name type="scientific">Mucilaginibacter lutimaris</name>
    <dbReference type="NCBI Taxonomy" id="931629"/>
    <lineage>
        <taxon>Bacteria</taxon>
        <taxon>Pseudomonadati</taxon>
        <taxon>Bacteroidota</taxon>
        <taxon>Sphingobacteriia</taxon>
        <taxon>Sphingobacteriales</taxon>
        <taxon>Sphingobacteriaceae</taxon>
        <taxon>Mucilaginibacter</taxon>
    </lineage>
</organism>
<evidence type="ECO:0000313" key="1">
    <source>
        <dbReference type="EMBL" id="MFD0766707.1"/>
    </source>
</evidence>
<sequence>MNPQPKTITVYEHQAIKISDKYSDSLTSDQLITLQKFHETTQPSYYSLVHNGIKFCGFVGVLQVGNLTIEVLPKIDRVAENDKYSWRKVLLGMLKRVGPFDVLAISATDLKLTPNNILEVYIEIFLLQVEHLLHQGLLKRYRKTEINATALKGKIVFGQHLKKNIIHKEHFFIRYTTYDKENLFNRIIYKTLKHIQNLNLKGNLHSKTRHLLLDFPEMPDVVVSESLYSNIIFDRKSESYREALLISKLLLLNYHPDINRGRNHVLALMFDMDLLWEKFVYSSIKRHLKEFKAEKQISKPYWKLEGKRTIGLQPDIVLIQGGSRFILDTKWKLPQNTKPNHSDLQQMYAYTKYFTSSHTVLCYPGAENNFIKGKFYNENSKNEVGYPCSVMRIKFDPKKSIDFWQKLICLQLRINFGNESNT</sequence>
<proteinExistence type="predicted"/>
<accession>A0ABW2ZKM4</accession>
<dbReference type="Pfam" id="PF10117">
    <property type="entry name" value="McrBC"/>
    <property type="match status" value="1"/>
</dbReference>
<dbReference type="PANTHER" id="PTHR38733:SF1">
    <property type="entry name" value="TYPE IV METHYL-DIRECTED RESTRICTION ENZYME ECOKMCRBC"/>
    <property type="match status" value="1"/>
</dbReference>
<comment type="caution">
    <text evidence="1">The sequence shown here is derived from an EMBL/GenBank/DDBJ whole genome shotgun (WGS) entry which is preliminary data.</text>
</comment>
<dbReference type="RefSeq" id="WP_377144864.1">
    <property type="nucleotide sequence ID" value="NZ_JBHTIA010000012.1"/>
</dbReference>
<protein>
    <submittedName>
        <fullName evidence="1">McrC family protein</fullName>
    </submittedName>
</protein>
<evidence type="ECO:0000313" key="2">
    <source>
        <dbReference type="Proteomes" id="UP001597073"/>
    </source>
</evidence>
<gene>
    <name evidence="1" type="ORF">ACFQZI_17730</name>
</gene>
<keyword evidence="2" id="KW-1185">Reference proteome</keyword>
<dbReference type="PANTHER" id="PTHR38733">
    <property type="entry name" value="PROTEIN MCRC"/>
    <property type="match status" value="1"/>
</dbReference>
<dbReference type="EMBL" id="JBHTIA010000012">
    <property type="protein sequence ID" value="MFD0766707.1"/>
    <property type="molecule type" value="Genomic_DNA"/>
</dbReference>
<dbReference type="Proteomes" id="UP001597073">
    <property type="component" value="Unassembled WGS sequence"/>
</dbReference>
<dbReference type="InterPro" id="IPR019292">
    <property type="entry name" value="McrC"/>
</dbReference>
<reference evidence="2" key="1">
    <citation type="journal article" date="2019" name="Int. J. Syst. Evol. Microbiol.">
        <title>The Global Catalogue of Microorganisms (GCM) 10K type strain sequencing project: providing services to taxonomists for standard genome sequencing and annotation.</title>
        <authorList>
            <consortium name="The Broad Institute Genomics Platform"/>
            <consortium name="The Broad Institute Genome Sequencing Center for Infectious Disease"/>
            <person name="Wu L."/>
            <person name="Ma J."/>
        </authorList>
    </citation>
    <scope>NUCLEOTIDE SEQUENCE [LARGE SCALE GENOMIC DNA]</scope>
    <source>
        <strain evidence="2">CCUG 60742</strain>
    </source>
</reference>
<name>A0ABW2ZKM4_9SPHI</name>